<dbReference type="Proteomes" id="UP000489600">
    <property type="component" value="Unassembled WGS sequence"/>
</dbReference>
<dbReference type="GO" id="GO:0003677">
    <property type="term" value="F:DNA binding"/>
    <property type="evidence" value="ECO:0007669"/>
    <property type="project" value="UniProtKB-KW"/>
</dbReference>
<keyword evidence="4" id="KW-0804">Transcription</keyword>
<feature type="region of interest" description="Disordered" evidence="6">
    <location>
        <begin position="27"/>
        <end position="93"/>
    </location>
</feature>
<evidence type="ECO:0000256" key="3">
    <source>
        <dbReference type="ARBA" id="ARBA00023125"/>
    </source>
</evidence>
<keyword evidence="3" id="KW-0238">DNA-binding</keyword>
<evidence type="ECO:0000256" key="1">
    <source>
        <dbReference type="ARBA" id="ARBA00004123"/>
    </source>
</evidence>
<comment type="subcellular location">
    <subcellularLocation>
        <location evidence="1">Nucleus</location>
    </subcellularLocation>
</comment>
<evidence type="ECO:0000256" key="5">
    <source>
        <dbReference type="ARBA" id="ARBA00023242"/>
    </source>
</evidence>
<gene>
    <name evidence="7" type="ORF">ANE_LOCUS17925</name>
</gene>
<dbReference type="GO" id="GO:0005634">
    <property type="term" value="C:nucleus"/>
    <property type="evidence" value="ECO:0007669"/>
    <property type="project" value="UniProtKB-SubCell"/>
</dbReference>
<keyword evidence="5" id="KW-0539">Nucleus</keyword>
<name>A0A565C1G2_9BRAS</name>
<dbReference type="AlphaFoldDB" id="A0A565C1G2"/>
<comment type="caution">
    <text evidence="7">The sequence shown here is derived from an EMBL/GenBank/DDBJ whole genome shotgun (WGS) entry which is preliminary data.</text>
</comment>
<reference evidence="7" key="1">
    <citation type="submission" date="2019-07" db="EMBL/GenBank/DDBJ databases">
        <authorList>
            <person name="Dittberner H."/>
        </authorList>
    </citation>
    <scope>NUCLEOTIDE SEQUENCE [LARGE SCALE GENOMIC DNA]</scope>
</reference>
<dbReference type="InterPro" id="IPR005508">
    <property type="entry name" value="At2g31720-like"/>
</dbReference>
<evidence type="ECO:0008006" key="9">
    <source>
        <dbReference type="Google" id="ProtNLM"/>
    </source>
</evidence>
<dbReference type="PANTHER" id="PTHR31541:SF61">
    <property type="entry name" value="TF-B3 DOMAIN-CONTAINING PROTEIN"/>
    <property type="match status" value="1"/>
</dbReference>
<evidence type="ECO:0000256" key="2">
    <source>
        <dbReference type="ARBA" id="ARBA00023015"/>
    </source>
</evidence>
<accession>A0A565C1G2</accession>
<evidence type="ECO:0000256" key="4">
    <source>
        <dbReference type="ARBA" id="ARBA00023163"/>
    </source>
</evidence>
<dbReference type="EMBL" id="CABITT030000006">
    <property type="protein sequence ID" value="VVB07481.1"/>
    <property type="molecule type" value="Genomic_DNA"/>
</dbReference>
<feature type="compositionally biased region" description="Polar residues" evidence="6">
    <location>
        <begin position="69"/>
        <end position="81"/>
    </location>
</feature>
<dbReference type="InterPro" id="IPR015300">
    <property type="entry name" value="DNA-bd_pseudobarrel_sf"/>
</dbReference>
<organism evidence="7 8">
    <name type="scientific">Arabis nemorensis</name>
    <dbReference type="NCBI Taxonomy" id="586526"/>
    <lineage>
        <taxon>Eukaryota</taxon>
        <taxon>Viridiplantae</taxon>
        <taxon>Streptophyta</taxon>
        <taxon>Embryophyta</taxon>
        <taxon>Tracheophyta</taxon>
        <taxon>Spermatophyta</taxon>
        <taxon>Magnoliopsida</taxon>
        <taxon>eudicotyledons</taxon>
        <taxon>Gunneridae</taxon>
        <taxon>Pentapetalae</taxon>
        <taxon>rosids</taxon>
        <taxon>malvids</taxon>
        <taxon>Brassicales</taxon>
        <taxon>Brassicaceae</taxon>
        <taxon>Arabideae</taxon>
        <taxon>Arabis</taxon>
    </lineage>
</organism>
<dbReference type="SUPFAM" id="SSF101936">
    <property type="entry name" value="DNA-binding pseudobarrel domain"/>
    <property type="match status" value="1"/>
</dbReference>
<sequence>MVHGGQVQPEKRSFDILSVATERMVRFFSDKGKGKRSSSEASSEEVEEEMSLRATKSFSLRKRKLAEHASQNQQQNPNRVASSSSSYHVASKRRLVVPNEPVREIEPVREREAPARKRKPVIREVVVRERPEETPEWLVNLMREENGFDAKLIIEKELTATDIAKHQNRLLIPLNMIVEEDFLNEEEMRFITDHRLKRRVKGVDVIFVGFEGQKCELNFRRWDMKSSANYVLISGWHNAATKRKTRSRRVWVSPPDLATRDCDHDDQRRREDPDLYILAMYCD</sequence>
<evidence type="ECO:0000313" key="8">
    <source>
        <dbReference type="Proteomes" id="UP000489600"/>
    </source>
</evidence>
<evidence type="ECO:0000256" key="6">
    <source>
        <dbReference type="SAM" id="MobiDB-lite"/>
    </source>
</evidence>
<evidence type="ECO:0000313" key="7">
    <source>
        <dbReference type="EMBL" id="VVB07481.1"/>
    </source>
</evidence>
<dbReference type="PANTHER" id="PTHR31541">
    <property type="entry name" value="B3 DOMAIN PLANT PROTEIN-RELATED"/>
    <property type="match status" value="1"/>
</dbReference>
<proteinExistence type="predicted"/>
<dbReference type="Pfam" id="PF03754">
    <property type="entry name" value="At2g31720-like"/>
    <property type="match status" value="1"/>
</dbReference>
<keyword evidence="2" id="KW-0805">Transcription regulation</keyword>
<dbReference type="Gene3D" id="2.40.330.10">
    <property type="entry name" value="DNA-binding pseudobarrel domain"/>
    <property type="match status" value="1"/>
</dbReference>
<keyword evidence="8" id="KW-1185">Reference proteome</keyword>
<dbReference type="OrthoDB" id="1090008at2759"/>
<protein>
    <recommendedName>
        <fullName evidence="9">B3 domain-containing protein</fullName>
    </recommendedName>
</protein>